<protein>
    <submittedName>
        <fullName evidence="1">Uncharacterized protein</fullName>
    </submittedName>
</protein>
<dbReference type="Proteomes" id="UP001321473">
    <property type="component" value="Unassembled WGS sequence"/>
</dbReference>
<sequence length="192" mass="22427">MDQKRMDVMEMFTFTIRAIKNAANKETLQCLVFEDVIHETEMTWKGLRFSEHLENCGRVSLHIYHDCGGTFPEPMRMVPYIKAFCRLNHGEEAIYQGKVHGTKPVHVVAPRLVDDLPIDEYPTDGPFEISVELREDHYYFMTNMPNWFMLHFSSPLCGESYPPLFSSNYDVNFLIIRQIMSPPKNPSEDEEQ</sequence>
<evidence type="ECO:0000313" key="2">
    <source>
        <dbReference type="Proteomes" id="UP001321473"/>
    </source>
</evidence>
<proteinExistence type="predicted"/>
<dbReference type="EMBL" id="JARKHS020003835">
    <property type="protein sequence ID" value="KAK8785174.1"/>
    <property type="molecule type" value="Genomic_DNA"/>
</dbReference>
<accession>A0AAQ4FD41</accession>
<organism evidence="1 2">
    <name type="scientific">Amblyomma americanum</name>
    <name type="common">Lone star tick</name>
    <dbReference type="NCBI Taxonomy" id="6943"/>
    <lineage>
        <taxon>Eukaryota</taxon>
        <taxon>Metazoa</taxon>
        <taxon>Ecdysozoa</taxon>
        <taxon>Arthropoda</taxon>
        <taxon>Chelicerata</taxon>
        <taxon>Arachnida</taxon>
        <taxon>Acari</taxon>
        <taxon>Parasitiformes</taxon>
        <taxon>Ixodida</taxon>
        <taxon>Ixodoidea</taxon>
        <taxon>Ixodidae</taxon>
        <taxon>Amblyomminae</taxon>
        <taxon>Amblyomma</taxon>
    </lineage>
</organism>
<keyword evidence="2" id="KW-1185">Reference proteome</keyword>
<name>A0AAQ4FD41_AMBAM</name>
<reference evidence="1 2" key="1">
    <citation type="journal article" date="2023" name="Arcadia Sci">
        <title>De novo assembly of a long-read Amblyomma americanum tick genome.</title>
        <authorList>
            <person name="Chou S."/>
            <person name="Poskanzer K.E."/>
            <person name="Rollins M."/>
            <person name="Thuy-Boun P.S."/>
        </authorList>
    </citation>
    <scope>NUCLEOTIDE SEQUENCE [LARGE SCALE GENOMIC DNA]</scope>
    <source>
        <strain evidence="1">F_SG_1</strain>
        <tissue evidence="1">Salivary glands</tissue>
    </source>
</reference>
<evidence type="ECO:0000313" key="1">
    <source>
        <dbReference type="EMBL" id="KAK8785174.1"/>
    </source>
</evidence>
<dbReference type="AlphaFoldDB" id="A0AAQ4FD41"/>
<comment type="caution">
    <text evidence="1">The sequence shown here is derived from an EMBL/GenBank/DDBJ whole genome shotgun (WGS) entry which is preliminary data.</text>
</comment>
<gene>
    <name evidence="1" type="ORF">V5799_008457</name>
</gene>